<dbReference type="EMBL" id="LJQZ01000221">
    <property type="protein sequence ID" value="KPY12923.1"/>
    <property type="molecule type" value="Genomic_DNA"/>
</dbReference>
<protein>
    <submittedName>
        <fullName evidence="1">Uncharacterized protein</fullName>
    </submittedName>
</protein>
<reference evidence="1 2" key="1">
    <citation type="submission" date="2015-09" db="EMBL/GenBank/DDBJ databases">
        <title>Genome announcement of multiple Pseudomonas syringae strains.</title>
        <authorList>
            <person name="Thakur S."/>
            <person name="Wang P.W."/>
            <person name="Gong Y."/>
            <person name="Weir B.S."/>
            <person name="Guttman D.S."/>
        </authorList>
    </citation>
    <scope>NUCLEOTIDE SEQUENCE [LARGE SCALE GENOMIC DNA]</scope>
    <source>
        <strain evidence="1 2">ICMP2740</strain>
    </source>
</reference>
<comment type="caution">
    <text evidence="1">The sequence shown here is derived from an EMBL/GenBank/DDBJ whole genome shotgun (WGS) entry which is preliminary data.</text>
</comment>
<name>A0ABD4BB78_PSESH</name>
<organism evidence="1 2">
    <name type="scientific">Pseudomonas savastanoi pv. phaseolicola</name>
    <name type="common">Pseudomonas syringae pv. phaseolicola</name>
    <dbReference type="NCBI Taxonomy" id="319"/>
    <lineage>
        <taxon>Bacteria</taxon>
        <taxon>Pseudomonadati</taxon>
        <taxon>Pseudomonadota</taxon>
        <taxon>Gammaproteobacteria</taxon>
        <taxon>Pseudomonadales</taxon>
        <taxon>Pseudomonadaceae</taxon>
        <taxon>Pseudomonas</taxon>
    </lineage>
</organism>
<accession>A0ABD4BB78</accession>
<sequence>MIILKGAGSSSFEAKFIEQQWEELRVSHPPLGQLIDDLWVAMDVSKACVVDHVQLKNMVGALGRSLRSGSPDSVRRFKGWTMQFVRDGALPADKAAELDTRVEALNHA</sequence>
<dbReference type="Proteomes" id="UP000050396">
    <property type="component" value="Unassembled WGS sequence"/>
</dbReference>
<proteinExistence type="predicted"/>
<evidence type="ECO:0000313" key="1">
    <source>
        <dbReference type="EMBL" id="KPY12923.1"/>
    </source>
</evidence>
<evidence type="ECO:0000313" key="2">
    <source>
        <dbReference type="Proteomes" id="UP000050396"/>
    </source>
</evidence>
<gene>
    <name evidence="1" type="ORF">ALO55_01603</name>
</gene>
<dbReference type="AlphaFoldDB" id="A0ABD4BB78"/>